<organism evidence="5 6">
    <name type="scientific">Somion occarium</name>
    <dbReference type="NCBI Taxonomy" id="3059160"/>
    <lineage>
        <taxon>Eukaryota</taxon>
        <taxon>Fungi</taxon>
        <taxon>Dikarya</taxon>
        <taxon>Basidiomycota</taxon>
        <taxon>Agaricomycotina</taxon>
        <taxon>Agaricomycetes</taxon>
        <taxon>Polyporales</taxon>
        <taxon>Cerrenaceae</taxon>
        <taxon>Somion</taxon>
    </lineage>
</organism>
<dbReference type="InterPro" id="IPR004127">
    <property type="entry name" value="Prefoldin_subunit_alpha"/>
</dbReference>
<dbReference type="Gene3D" id="1.10.287.370">
    <property type="match status" value="1"/>
</dbReference>
<dbReference type="SUPFAM" id="SSF46579">
    <property type="entry name" value="Prefoldin"/>
    <property type="match status" value="1"/>
</dbReference>
<proteinExistence type="inferred from homology"/>
<gene>
    <name evidence="5" type="ORF">GFSPODELE1_LOCUS1755</name>
</gene>
<keyword evidence="2 3" id="KW-0143">Chaperone</keyword>
<evidence type="ECO:0000256" key="3">
    <source>
        <dbReference type="PIRNR" id="PIRNR016396"/>
    </source>
</evidence>
<comment type="subunit">
    <text evidence="3">Heterohexamer of two PFD-alpha type and four PFD-beta type subunits.</text>
</comment>
<dbReference type="CDD" id="cd23156">
    <property type="entry name" value="Prefoldin_3"/>
    <property type="match status" value="1"/>
</dbReference>
<evidence type="ECO:0000313" key="5">
    <source>
        <dbReference type="EMBL" id="CAL1697617.1"/>
    </source>
</evidence>
<dbReference type="InterPro" id="IPR009053">
    <property type="entry name" value="Prefoldin"/>
</dbReference>
<dbReference type="PANTHER" id="PTHR12409">
    <property type="entry name" value="PREFOLDIN SUBUNIT 3"/>
    <property type="match status" value="1"/>
</dbReference>
<evidence type="ECO:0000256" key="4">
    <source>
        <dbReference type="SAM" id="MobiDB-lite"/>
    </source>
</evidence>
<reference evidence="6" key="1">
    <citation type="submission" date="2024-04" db="EMBL/GenBank/DDBJ databases">
        <authorList>
            <person name="Shaw F."/>
            <person name="Minotto A."/>
        </authorList>
    </citation>
    <scope>NUCLEOTIDE SEQUENCE [LARGE SCALE GENOMIC DNA]</scope>
</reference>
<comment type="similarity">
    <text evidence="1 3">Belongs to the prefoldin subunit alpha family.</text>
</comment>
<dbReference type="PIRSF" id="PIRSF016396">
    <property type="entry name" value="Prefoldin_subunit_3"/>
    <property type="match status" value="1"/>
</dbReference>
<dbReference type="EMBL" id="OZ037953">
    <property type="protein sequence ID" value="CAL1697617.1"/>
    <property type="molecule type" value="Genomic_DNA"/>
</dbReference>
<evidence type="ECO:0000313" key="6">
    <source>
        <dbReference type="Proteomes" id="UP001497453"/>
    </source>
</evidence>
<accession>A0ABP1CU56</accession>
<comment type="function">
    <text evidence="3">Binds specifically to cytosolic chaperonin (c-CPN) and transfers target proteins to it. Binds to nascent polypeptide chain and promotes folding in an environment in which there are many competing pathways for nonnative proteins.</text>
</comment>
<dbReference type="Proteomes" id="UP001497453">
    <property type="component" value="Chromosome 10"/>
</dbReference>
<evidence type="ECO:0000256" key="2">
    <source>
        <dbReference type="ARBA" id="ARBA00023186"/>
    </source>
</evidence>
<protein>
    <recommendedName>
        <fullName evidence="3">Prefoldin subunit 3</fullName>
    </recommendedName>
</protein>
<dbReference type="PANTHER" id="PTHR12409:SF0">
    <property type="entry name" value="PREFOLDIN SUBUNIT 3"/>
    <property type="match status" value="1"/>
</dbReference>
<name>A0ABP1CU56_9APHY</name>
<evidence type="ECO:0000256" key="1">
    <source>
        <dbReference type="ARBA" id="ARBA00010048"/>
    </source>
</evidence>
<dbReference type="InterPro" id="IPR016655">
    <property type="entry name" value="PFD3"/>
</dbReference>
<feature type="compositionally biased region" description="Basic and acidic residues" evidence="4">
    <location>
        <begin position="83"/>
        <end position="93"/>
    </location>
</feature>
<dbReference type="Pfam" id="PF02996">
    <property type="entry name" value="Prefoldin"/>
    <property type="match status" value="1"/>
</dbReference>
<feature type="region of interest" description="Disordered" evidence="4">
    <location>
        <begin position="83"/>
        <end position="108"/>
    </location>
</feature>
<sequence>MSSSEPSDVKEKNPRGIPRAPFIASVEEFLGPSPNVEEALKNLQTALAKYKYMESNLATRRRTLEEKIPDIKKSLAMVEFLQERREGPSKSENDDLEGDLEDNDESTQTPLKTTFELNDTLYAEAELEDTDTVFLWLGANVMLSYKIPAAIALLQSKLEGAESSLNAVIDDLEFIREQVTVMEVNTARVFNWDVKHRRELREKQAKEAQKDNI</sequence>
<keyword evidence="6" id="KW-1185">Reference proteome</keyword>
<feature type="compositionally biased region" description="Acidic residues" evidence="4">
    <location>
        <begin position="94"/>
        <end position="105"/>
    </location>
</feature>